<dbReference type="Proteomes" id="UP001304895">
    <property type="component" value="Unassembled WGS sequence"/>
</dbReference>
<reference evidence="1" key="2">
    <citation type="submission" date="2023-05" db="EMBL/GenBank/DDBJ databases">
        <authorList>
            <consortium name="Lawrence Berkeley National Laboratory"/>
            <person name="Steindorff A."/>
            <person name="Hensen N."/>
            <person name="Bonometti L."/>
            <person name="Westerberg I."/>
            <person name="Brannstrom I.O."/>
            <person name="Guillou S."/>
            <person name="Cros-Aarteil S."/>
            <person name="Calhoun S."/>
            <person name="Haridas S."/>
            <person name="Kuo A."/>
            <person name="Mondo S."/>
            <person name="Pangilinan J."/>
            <person name="Riley R."/>
            <person name="Labutti K."/>
            <person name="Andreopoulos B."/>
            <person name="Lipzen A."/>
            <person name="Chen C."/>
            <person name="Yanf M."/>
            <person name="Daum C."/>
            <person name="Ng V."/>
            <person name="Clum A."/>
            <person name="Ohm R."/>
            <person name="Martin F."/>
            <person name="Silar P."/>
            <person name="Natvig D."/>
            <person name="Lalanne C."/>
            <person name="Gautier V."/>
            <person name="Ament-Velasquez S.L."/>
            <person name="Kruys A."/>
            <person name="Hutchinson M.I."/>
            <person name="Powell A.J."/>
            <person name="Barry K."/>
            <person name="Miller A.N."/>
            <person name="Grigoriev I.V."/>
            <person name="Debuchy R."/>
            <person name="Gladieux P."/>
            <person name="Thoren M.H."/>
            <person name="Johannesson H."/>
        </authorList>
    </citation>
    <scope>NUCLEOTIDE SEQUENCE</scope>
    <source>
        <strain evidence="1">CBS 123565</strain>
    </source>
</reference>
<evidence type="ECO:0000313" key="1">
    <source>
        <dbReference type="EMBL" id="KAK4130389.1"/>
    </source>
</evidence>
<dbReference type="AlphaFoldDB" id="A0AAN6ZAK7"/>
<organism evidence="1 2">
    <name type="scientific">Trichocladium antarcticum</name>
    <dbReference type="NCBI Taxonomy" id="1450529"/>
    <lineage>
        <taxon>Eukaryota</taxon>
        <taxon>Fungi</taxon>
        <taxon>Dikarya</taxon>
        <taxon>Ascomycota</taxon>
        <taxon>Pezizomycotina</taxon>
        <taxon>Sordariomycetes</taxon>
        <taxon>Sordariomycetidae</taxon>
        <taxon>Sordariales</taxon>
        <taxon>Chaetomiaceae</taxon>
        <taxon>Trichocladium</taxon>
    </lineage>
</organism>
<proteinExistence type="predicted"/>
<evidence type="ECO:0000313" key="2">
    <source>
        <dbReference type="Proteomes" id="UP001304895"/>
    </source>
</evidence>
<name>A0AAN6ZAK7_9PEZI</name>
<accession>A0AAN6ZAK7</accession>
<keyword evidence="2" id="KW-1185">Reference proteome</keyword>
<comment type="caution">
    <text evidence="1">The sequence shown here is derived from an EMBL/GenBank/DDBJ whole genome shotgun (WGS) entry which is preliminary data.</text>
</comment>
<sequence>MAPPLGMLSLTPTGPSLLATGGLNICELCTALQDACKESDHQARTPGGSLLCYAIDVNKLQHSSTHKPGVSLASQF</sequence>
<dbReference type="EMBL" id="MU853437">
    <property type="protein sequence ID" value="KAK4130389.1"/>
    <property type="molecule type" value="Genomic_DNA"/>
</dbReference>
<gene>
    <name evidence="1" type="ORF">BT67DRAFT_222626</name>
</gene>
<protein>
    <submittedName>
        <fullName evidence="1">Uncharacterized protein</fullName>
    </submittedName>
</protein>
<reference evidence="1" key="1">
    <citation type="journal article" date="2023" name="Mol. Phylogenet. Evol.">
        <title>Genome-scale phylogeny and comparative genomics of the fungal order Sordariales.</title>
        <authorList>
            <person name="Hensen N."/>
            <person name="Bonometti L."/>
            <person name="Westerberg I."/>
            <person name="Brannstrom I.O."/>
            <person name="Guillou S."/>
            <person name="Cros-Aarteil S."/>
            <person name="Calhoun S."/>
            <person name="Haridas S."/>
            <person name="Kuo A."/>
            <person name="Mondo S."/>
            <person name="Pangilinan J."/>
            <person name="Riley R."/>
            <person name="LaButti K."/>
            <person name="Andreopoulos B."/>
            <person name="Lipzen A."/>
            <person name="Chen C."/>
            <person name="Yan M."/>
            <person name="Daum C."/>
            <person name="Ng V."/>
            <person name="Clum A."/>
            <person name="Steindorff A."/>
            <person name="Ohm R.A."/>
            <person name="Martin F."/>
            <person name="Silar P."/>
            <person name="Natvig D.O."/>
            <person name="Lalanne C."/>
            <person name="Gautier V."/>
            <person name="Ament-Velasquez S.L."/>
            <person name="Kruys A."/>
            <person name="Hutchinson M.I."/>
            <person name="Powell A.J."/>
            <person name="Barry K."/>
            <person name="Miller A.N."/>
            <person name="Grigoriev I.V."/>
            <person name="Debuchy R."/>
            <person name="Gladieux P."/>
            <person name="Hiltunen Thoren M."/>
            <person name="Johannesson H."/>
        </authorList>
    </citation>
    <scope>NUCLEOTIDE SEQUENCE</scope>
    <source>
        <strain evidence="1">CBS 123565</strain>
    </source>
</reference>